<protein>
    <submittedName>
        <fullName evidence="2">DUF3667 domain-containing protein</fullName>
    </submittedName>
</protein>
<accession>A0ABW6A6F4</accession>
<evidence type="ECO:0000313" key="2">
    <source>
        <dbReference type="EMBL" id="MFD2919712.1"/>
    </source>
</evidence>
<gene>
    <name evidence="2" type="ORF">ACFS6H_08350</name>
</gene>
<feature type="transmembrane region" description="Helical" evidence="1">
    <location>
        <begin position="226"/>
        <end position="249"/>
    </location>
</feature>
<evidence type="ECO:0000313" key="3">
    <source>
        <dbReference type="Proteomes" id="UP001597511"/>
    </source>
</evidence>
<feature type="transmembrane region" description="Helical" evidence="1">
    <location>
        <begin position="194"/>
        <end position="214"/>
    </location>
</feature>
<feature type="transmembrane region" description="Helical" evidence="1">
    <location>
        <begin position="157"/>
        <end position="182"/>
    </location>
</feature>
<feature type="transmembrane region" description="Helical" evidence="1">
    <location>
        <begin position="80"/>
        <end position="101"/>
    </location>
</feature>
<organism evidence="2 3">
    <name type="scientific">Terrimonas rubra</name>
    <dbReference type="NCBI Taxonomy" id="1035890"/>
    <lineage>
        <taxon>Bacteria</taxon>
        <taxon>Pseudomonadati</taxon>
        <taxon>Bacteroidota</taxon>
        <taxon>Chitinophagia</taxon>
        <taxon>Chitinophagales</taxon>
        <taxon>Chitinophagaceae</taxon>
        <taxon>Terrimonas</taxon>
    </lineage>
</organism>
<dbReference type="Proteomes" id="UP001597511">
    <property type="component" value="Unassembled WGS sequence"/>
</dbReference>
<keyword evidence="1" id="KW-0812">Transmembrane</keyword>
<reference evidence="3" key="1">
    <citation type="journal article" date="2019" name="Int. J. Syst. Evol. Microbiol.">
        <title>The Global Catalogue of Microorganisms (GCM) 10K type strain sequencing project: providing services to taxonomists for standard genome sequencing and annotation.</title>
        <authorList>
            <consortium name="The Broad Institute Genomics Platform"/>
            <consortium name="The Broad Institute Genome Sequencing Center for Infectious Disease"/>
            <person name="Wu L."/>
            <person name="Ma J."/>
        </authorList>
    </citation>
    <scope>NUCLEOTIDE SEQUENCE [LARGE SCALE GENOMIC DNA]</scope>
    <source>
        <strain evidence="3">KCTC 23299</strain>
    </source>
</reference>
<feature type="transmembrane region" description="Helical" evidence="1">
    <location>
        <begin position="121"/>
        <end position="145"/>
    </location>
</feature>
<dbReference type="Pfam" id="PF12412">
    <property type="entry name" value="DUF3667"/>
    <property type="match status" value="1"/>
</dbReference>
<evidence type="ECO:0000256" key="1">
    <source>
        <dbReference type="SAM" id="Phobius"/>
    </source>
</evidence>
<keyword evidence="1" id="KW-0472">Membrane</keyword>
<keyword evidence="1" id="KW-1133">Transmembrane helix</keyword>
<dbReference type="InterPro" id="IPR022134">
    <property type="entry name" value="DUF3667"/>
</dbReference>
<comment type="caution">
    <text evidence="2">The sequence shown here is derived from an EMBL/GenBank/DDBJ whole genome shotgun (WGS) entry which is preliminary data.</text>
</comment>
<name>A0ABW6A6F4_9BACT</name>
<dbReference type="RefSeq" id="WP_386097169.1">
    <property type="nucleotide sequence ID" value="NZ_JBHUOZ010000001.1"/>
</dbReference>
<keyword evidence="3" id="KW-1185">Reference proteome</keyword>
<proteinExistence type="predicted"/>
<dbReference type="EMBL" id="JBHUOZ010000001">
    <property type="protein sequence ID" value="MFD2919712.1"/>
    <property type="molecule type" value="Genomic_DNA"/>
</dbReference>
<sequence length="252" mass="29641">MENSSCINCQHRYAGNFCPQCGQSSHEGRINAHYFLHDIPHSVFHIDKGFFYTLKCLFTRPGYMIEEYLEGKRVKHFRPFAYVIIMSAICTFLIKGIEWLTHKIITVNYPDTVIAVHENFFAHYFSVFIFIMIPFASLVTWLTFYKRKYNYWEHFLANTYIAAQLNLILVLIRLVGLLVVLFTQKQDTNIDFKWFLMVFMMGFLFMYGNVFGVLMRAKYKLAKIILILTLMNSILAILYLLGFSLTGLVKFM</sequence>